<dbReference type="PROSITE" id="PS01068">
    <property type="entry name" value="OMPA_1"/>
    <property type="match status" value="1"/>
</dbReference>
<evidence type="ECO:0000256" key="4">
    <source>
        <dbReference type="PROSITE-ProRule" id="PRU00339"/>
    </source>
</evidence>
<dbReference type="Pfam" id="PF00691">
    <property type="entry name" value="OmpA"/>
    <property type="match status" value="1"/>
</dbReference>
<dbReference type="EMBL" id="BMJC01000006">
    <property type="protein sequence ID" value="GGB22535.1"/>
    <property type="molecule type" value="Genomic_DNA"/>
</dbReference>
<evidence type="ECO:0000256" key="1">
    <source>
        <dbReference type="ARBA" id="ARBA00004442"/>
    </source>
</evidence>
<evidence type="ECO:0000256" key="5">
    <source>
        <dbReference type="PROSITE-ProRule" id="PRU00473"/>
    </source>
</evidence>
<feature type="region of interest" description="Disordered" evidence="6">
    <location>
        <begin position="612"/>
        <end position="637"/>
    </location>
</feature>
<dbReference type="GO" id="GO:0009279">
    <property type="term" value="C:cell outer membrane"/>
    <property type="evidence" value="ECO:0007669"/>
    <property type="project" value="UniProtKB-SubCell"/>
</dbReference>
<keyword evidence="4" id="KW-0802">TPR repeat</keyword>
<dbReference type="SMART" id="SM00028">
    <property type="entry name" value="TPR"/>
    <property type="match status" value="2"/>
</dbReference>
<evidence type="ECO:0000256" key="7">
    <source>
        <dbReference type="SAM" id="SignalP"/>
    </source>
</evidence>
<dbReference type="InterPro" id="IPR036737">
    <property type="entry name" value="OmpA-like_sf"/>
</dbReference>
<dbReference type="SUPFAM" id="SSF48452">
    <property type="entry name" value="TPR-like"/>
    <property type="match status" value="1"/>
</dbReference>
<keyword evidence="10" id="KW-1185">Reference proteome</keyword>
<dbReference type="InterPro" id="IPR011990">
    <property type="entry name" value="TPR-like_helical_dom_sf"/>
</dbReference>
<evidence type="ECO:0000256" key="6">
    <source>
        <dbReference type="SAM" id="MobiDB-lite"/>
    </source>
</evidence>
<dbReference type="Proteomes" id="UP000607559">
    <property type="component" value="Unassembled WGS sequence"/>
</dbReference>
<evidence type="ECO:0000256" key="2">
    <source>
        <dbReference type="ARBA" id="ARBA00023136"/>
    </source>
</evidence>
<dbReference type="SUPFAM" id="SSF103088">
    <property type="entry name" value="OmpA-like"/>
    <property type="match status" value="1"/>
</dbReference>
<dbReference type="Gene3D" id="2.60.40.1120">
    <property type="entry name" value="Carboxypeptidase-like, regulatory domain"/>
    <property type="match status" value="1"/>
</dbReference>
<dbReference type="SUPFAM" id="SSF82171">
    <property type="entry name" value="DPP6 N-terminal domain-like"/>
    <property type="match status" value="1"/>
</dbReference>
<proteinExistence type="predicted"/>
<organism evidence="9 10">
    <name type="scientific">Puia dinghuensis</name>
    <dbReference type="NCBI Taxonomy" id="1792502"/>
    <lineage>
        <taxon>Bacteria</taxon>
        <taxon>Pseudomonadati</taxon>
        <taxon>Bacteroidota</taxon>
        <taxon>Chitinophagia</taxon>
        <taxon>Chitinophagales</taxon>
        <taxon>Chitinophagaceae</taxon>
        <taxon>Puia</taxon>
    </lineage>
</organism>
<dbReference type="RefSeq" id="WP_188937484.1">
    <property type="nucleotide sequence ID" value="NZ_BMJC01000006.1"/>
</dbReference>
<dbReference type="Gene3D" id="2.120.10.30">
    <property type="entry name" value="TolB, C-terminal domain"/>
    <property type="match status" value="1"/>
</dbReference>
<dbReference type="InterPro" id="IPR006664">
    <property type="entry name" value="OMP_bac"/>
</dbReference>
<dbReference type="InterPro" id="IPR011659">
    <property type="entry name" value="WD40"/>
</dbReference>
<dbReference type="PRINTS" id="PR01023">
    <property type="entry name" value="NAFLGMOTY"/>
</dbReference>
<dbReference type="Gene3D" id="3.30.1330.60">
    <property type="entry name" value="OmpA-like domain"/>
    <property type="match status" value="1"/>
</dbReference>
<keyword evidence="7" id="KW-0732">Signal</keyword>
<dbReference type="SUPFAM" id="SSF49464">
    <property type="entry name" value="Carboxypeptidase regulatory domain-like"/>
    <property type="match status" value="1"/>
</dbReference>
<gene>
    <name evidence="9" type="ORF">GCM10011511_53090</name>
</gene>
<comment type="caution">
    <text evidence="9">The sequence shown here is derived from an EMBL/GenBank/DDBJ whole genome shotgun (WGS) entry which is preliminary data.</text>
</comment>
<dbReference type="InterPro" id="IPR050330">
    <property type="entry name" value="Bact_OuterMem_StrucFunc"/>
</dbReference>
<dbReference type="CDD" id="cd07185">
    <property type="entry name" value="OmpA_C-like"/>
    <property type="match status" value="1"/>
</dbReference>
<dbReference type="PANTHER" id="PTHR30329:SF21">
    <property type="entry name" value="LIPOPROTEIN YIAD-RELATED"/>
    <property type="match status" value="1"/>
</dbReference>
<dbReference type="Pfam" id="PF07676">
    <property type="entry name" value="PD40"/>
    <property type="match status" value="3"/>
</dbReference>
<dbReference type="Gene3D" id="1.25.40.10">
    <property type="entry name" value="Tetratricopeptide repeat domain"/>
    <property type="match status" value="1"/>
</dbReference>
<evidence type="ECO:0000256" key="3">
    <source>
        <dbReference type="ARBA" id="ARBA00023237"/>
    </source>
</evidence>
<dbReference type="InterPro" id="IPR019734">
    <property type="entry name" value="TPR_rpt"/>
</dbReference>
<reference evidence="9" key="2">
    <citation type="submission" date="2020-09" db="EMBL/GenBank/DDBJ databases">
        <authorList>
            <person name="Sun Q."/>
            <person name="Zhou Y."/>
        </authorList>
    </citation>
    <scope>NUCLEOTIDE SEQUENCE</scope>
    <source>
        <strain evidence="9">CGMCC 1.15448</strain>
    </source>
</reference>
<dbReference type="InterPro" id="IPR006690">
    <property type="entry name" value="OMPA-like_CS"/>
</dbReference>
<evidence type="ECO:0000259" key="8">
    <source>
        <dbReference type="PROSITE" id="PS51123"/>
    </source>
</evidence>
<reference evidence="9" key="1">
    <citation type="journal article" date="2014" name="Int. J. Syst. Evol. Microbiol.">
        <title>Complete genome sequence of Corynebacterium casei LMG S-19264T (=DSM 44701T), isolated from a smear-ripened cheese.</title>
        <authorList>
            <consortium name="US DOE Joint Genome Institute (JGI-PGF)"/>
            <person name="Walter F."/>
            <person name="Albersmeier A."/>
            <person name="Kalinowski J."/>
            <person name="Ruckert C."/>
        </authorList>
    </citation>
    <scope>NUCLEOTIDE SEQUENCE</scope>
    <source>
        <strain evidence="9">CGMCC 1.15448</strain>
    </source>
</reference>
<dbReference type="InterPro" id="IPR011042">
    <property type="entry name" value="6-blade_b-propeller_TolB-like"/>
</dbReference>
<keyword evidence="2 5" id="KW-0472">Membrane</keyword>
<comment type="subcellular location">
    <subcellularLocation>
        <location evidence="1">Cell outer membrane</location>
    </subcellularLocation>
</comment>
<evidence type="ECO:0000313" key="10">
    <source>
        <dbReference type="Proteomes" id="UP000607559"/>
    </source>
</evidence>
<dbReference type="PROSITE" id="PS51123">
    <property type="entry name" value="OMPA_2"/>
    <property type="match status" value="1"/>
</dbReference>
<keyword evidence="3" id="KW-0998">Cell outer membrane</keyword>
<sequence length="637" mass="70795">MKNHIILLFTALLAGFLAKAQYNPDKVNKKAVQLYSKALELASGDDFKGGIATLQKAVAIDKNFEEAYLSMAGMYGELKDYQNAIDNYEKAKAIDSVFFMDYNLPYSINLAGKGDFKKALDAVTIFLTVTDLNDKSRKAGEYRQKCYQFALDYAASHPAGEYKFEPHNLGDSINSEVSEYYPTITIDGNKLIYTRRVHNYNEDFYESDKVAGVWRKSISLPGQINTNQNEGAQNISQDGQWLIFTGCNFPDGHGSCDLYISYLTADGWSTPENLGDSINTENWESAPSLSPDKRDLYFASRQPDGYGGSDLYVSHRLLNGHWSIPENLGPTINTIGDEGTPFIHADNQSLYFTSSGHPGYGGDDLFVTRKLPGGGWSKPENLGYPINTIENEGSLVITADGKTAYYASDRADSRGGLDIYSFEMREDIQPAHTTWVKGRVFDRKTNKGLPSSVLLTDLSTREVVSNLQTDETGNYLITLPRGKDYAFNVNRKGYLFFSENFALDKDQGDSAYHIDIPLQPLEANAAIILKNIFFETNKYELKPESEAELNEVVQLLKDNPTLHIQISGHTDNVGKPADNKVLSENRAKAVTNYLTTKSIAAGRLSFKGFGDSQPVADNATPEGRAKNRRTELNVISR</sequence>
<feature type="chain" id="PRO_5035272386" description="OmpA-like domain-containing protein" evidence="7">
    <location>
        <begin position="21"/>
        <end position="637"/>
    </location>
</feature>
<dbReference type="PROSITE" id="PS50005">
    <property type="entry name" value="TPR"/>
    <property type="match status" value="1"/>
</dbReference>
<dbReference type="PRINTS" id="PR01021">
    <property type="entry name" value="OMPADOMAIN"/>
</dbReference>
<name>A0A8J2UIG1_9BACT</name>
<protein>
    <recommendedName>
        <fullName evidence="8">OmpA-like domain-containing protein</fullName>
    </recommendedName>
</protein>
<dbReference type="InterPro" id="IPR006665">
    <property type="entry name" value="OmpA-like"/>
</dbReference>
<feature type="repeat" description="TPR" evidence="4">
    <location>
        <begin position="65"/>
        <end position="98"/>
    </location>
</feature>
<evidence type="ECO:0000313" key="9">
    <source>
        <dbReference type="EMBL" id="GGB22535.1"/>
    </source>
</evidence>
<accession>A0A8J2UIG1</accession>
<dbReference type="AlphaFoldDB" id="A0A8J2UIG1"/>
<dbReference type="PANTHER" id="PTHR30329">
    <property type="entry name" value="STATOR ELEMENT OF FLAGELLAR MOTOR COMPLEX"/>
    <property type="match status" value="1"/>
</dbReference>
<dbReference type="InterPro" id="IPR008969">
    <property type="entry name" value="CarboxyPept-like_regulatory"/>
</dbReference>
<feature type="domain" description="OmpA-like" evidence="8">
    <location>
        <begin position="521"/>
        <end position="637"/>
    </location>
</feature>
<feature type="signal peptide" evidence="7">
    <location>
        <begin position="1"/>
        <end position="20"/>
    </location>
</feature>